<evidence type="ECO:0000313" key="2">
    <source>
        <dbReference type="Proteomes" id="UP000298429"/>
    </source>
</evidence>
<dbReference type="AlphaFoldDB" id="A0A5F2BNI1"/>
<gene>
    <name evidence="1" type="ORF">EHQ76_05150</name>
</gene>
<protein>
    <submittedName>
        <fullName evidence="1">Uncharacterized protein</fullName>
    </submittedName>
</protein>
<organism evidence="1 2">
    <name type="scientific">Leptospira barantonii</name>
    <dbReference type="NCBI Taxonomy" id="2023184"/>
    <lineage>
        <taxon>Bacteria</taxon>
        <taxon>Pseudomonadati</taxon>
        <taxon>Spirochaetota</taxon>
        <taxon>Spirochaetia</taxon>
        <taxon>Leptospirales</taxon>
        <taxon>Leptospiraceae</taxon>
        <taxon>Leptospira</taxon>
    </lineage>
</organism>
<accession>A0A5F2BNI1</accession>
<evidence type="ECO:0000313" key="1">
    <source>
        <dbReference type="EMBL" id="TGM07113.1"/>
    </source>
</evidence>
<sequence>MFSPFSFFARLKSRVDLYFPKIYFSKIKDKPEASETFYEAGENDASFKSSRKPGARAFRYFRLSRQSRKKLL</sequence>
<proteinExistence type="predicted"/>
<dbReference type="Proteomes" id="UP000298429">
    <property type="component" value="Unassembled WGS sequence"/>
</dbReference>
<comment type="caution">
    <text evidence="1">The sequence shown here is derived from an EMBL/GenBank/DDBJ whole genome shotgun (WGS) entry which is preliminary data.</text>
</comment>
<name>A0A5F2BNI1_9LEPT</name>
<reference evidence="1 2" key="1">
    <citation type="journal article" date="2019" name="PLoS Negl. Trop. Dis.">
        <title>Revisiting the worldwide diversity of Leptospira species in the environment.</title>
        <authorList>
            <person name="Vincent A.T."/>
            <person name="Schiettekatte O."/>
            <person name="Bourhy P."/>
            <person name="Veyrier F.J."/>
            <person name="Picardeau M."/>
        </authorList>
    </citation>
    <scope>NUCLEOTIDE SEQUENCE [LARGE SCALE GENOMIC DNA]</scope>
    <source>
        <strain evidence="1 2">201702444</strain>
    </source>
</reference>
<dbReference type="EMBL" id="RQGN01000028">
    <property type="protein sequence ID" value="TGM07113.1"/>
    <property type="molecule type" value="Genomic_DNA"/>
</dbReference>